<name>A0A935TAQ3_9PROT</name>
<proteinExistence type="predicted"/>
<sequence length="138" mass="14262">MFPPLPDPGCGAYNQGAAIRVNGRAWIVLGTMQQRPPNVSVNFGPFVNMPASVKPVGYFSLAAGAVPPPAPPPPVPPTATCTSMVFAHRSAISADVILAGTTPGLDYTVTANGRTAAFTDPHLANSCQPDLVYCQTNA</sequence>
<protein>
    <submittedName>
        <fullName evidence="1">Uncharacterized protein</fullName>
    </submittedName>
</protein>
<accession>A0A935TAQ3</accession>
<dbReference type="AlphaFoldDB" id="A0A935TAQ3"/>
<evidence type="ECO:0000313" key="1">
    <source>
        <dbReference type="EMBL" id="MBK7952957.1"/>
    </source>
</evidence>
<dbReference type="Proteomes" id="UP000706151">
    <property type="component" value="Unassembled WGS sequence"/>
</dbReference>
<dbReference type="EMBL" id="JADJOT010000002">
    <property type="protein sequence ID" value="MBK7952957.1"/>
    <property type="molecule type" value="Genomic_DNA"/>
</dbReference>
<gene>
    <name evidence="1" type="ORF">IPK02_02725</name>
</gene>
<comment type="caution">
    <text evidence="1">The sequence shown here is derived from an EMBL/GenBank/DDBJ whole genome shotgun (WGS) entry which is preliminary data.</text>
</comment>
<evidence type="ECO:0000313" key="2">
    <source>
        <dbReference type="Proteomes" id="UP000706151"/>
    </source>
</evidence>
<reference evidence="1 2" key="1">
    <citation type="submission" date="2020-10" db="EMBL/GenBank/DDBJ databases">
        <title>Connecting structure to function with the recovery of over 1000 high-quality activated sludge metagenome-assembled genomes encoding full-length rRNA genes using long-read sequencing.</title>
        <authorList>
            <person name="Singleton C.M."/>
            <person name="Petriglieri F."/>
            <person name="Kristensen J.M."/>
            <person name="Kirkegaard R.H."/>
            <person name="Michaelsen T.Y."/>
            <person name="Andersen M.H."/>
            <person name="Karst S.M."/>
            <person name="Dueholm M.S."/>
            <person name="Nielsen P.H."/>
            <person name="Albertsen M."/>
        </authorList>
    </citation>
    <scope>NUCLEOTIDE SEQUENCE [LARGE SCALE GENOMIC DNA]</scope>
    <source>
        <strain evidence="1">Fred_18-Q3-R57-64_BAT3C.720</strain>
    </source>
</reference>
<organism evidence="1 2">
    <name type="scientific">Candidatus Accumulibacter affinis</name>
    <dbReference type="NCBI Taxonomy" id="2954384"/>
    <lineage>
        <taxon>Bacteria</taxon>
        <taxon>Pseudomonadati</taxon>
        <taxon>Pseudomonadota</taxon>
        <taxon>Betaproteobacteria</taxon>
        <taxon>Candidatus Accumulibacter</taxon>
    </lineage>
</organism>